<sequence length="113" mass="12731">MAETPTIADVKSDYKIFQNFSDDHITERIDDAIAKAQHDQVSDDALARGIIAWTRHLLYTDWFMNYGGVQSAGTFGNTQTMVNFNGVDPYLQEYDQVVDDYGVSDNLGAVWTE</sequence>
<dbReference type="STRING" id="1071400.LBUCD034_0951"/>
<dbReference type="PATRIC" id="fig|1071400.3.peg.907"/>
<evidence type="ECO:0000313" key="1">
    <source>
        <dbReference type="EMBL" id="AFR99997.1"/>
    </source>
</evidence>
<gene>
    <name evidence="1" type="ORF">LBUCD034_0951</name>
</gene>
<keyword evidence="2" id="KW-1185">Reference proteome</keyword>
<dbReference type="AlphaFoldDB" id="J9W0B3"/>
<organism evidence="1 2">
    <name type="scientific">Lentilactobacillus buchneri subsp. silagei CD034</name>
    <dbReference type="NCBI Taxonomy" id="1071400"/>
    <lineage>
        <taxon>Bacteria</taxon>
        <taxon>Bacillati</taxon>
        <taxon>Bacillota</taxon>
        <taxon>Bacilli</taxon>
        <taxon>Lactobacillales</taxon>
        <taxon>Lactobacillaceae</taxon>
        <taxon>Lentilactobacillus</taxon>
        <taxon>Lentilactobacillus buchneri subsp. silagei</taxon>
    </lineage>
</organism>
<dbReference type="EMBL" id="CP003043">
    <property type="protein sequence ID" value="AFR99997.1"/>
    <property type="molecule type" value="Genomic_DNA"/>
</dbReference>
<protein>
    <submittedName>
        <fullName evidence="1">Uncharacterized protein</fullName>
    </submittedName>
</protein>
<name>J9W0B3_LENBU</name>
<evidence type="ECO:0000313" key="2">
    <source>
        <dbReference type="Proteomes" id="UP000007332"/>
    </source>
</evidence>
<dbReference type="KEGG" id="lbn:LBUCD034_0951"/>
<proteinExistence type="predicted"/>
<dbReference type="Proteomes" id="UP000007332">
    <property type="component" value="Chromosome"/>
</dbReference>
<dbReference type="HOGENOM" id="CLU_2130267_0_0_9"/>
<accession>J9W0B3</accession>
<dbReference type="OrthoDB" id="2299776at2"/>
<reference evidence="1 2" key="1">
    <citation type="journal article" date="2012" name="J. Biotechnol.">
        <title>Insights into the completely annotated genome of Lactobacillus buchneri CD034, a strain isolated from stable grass silage.</title>
        <authorList>
            <person name="Heinl S."/>
            <person name="Wibberg D."/>
            <person name="Eikmeyer F."/>
            <person name="Szczepanowski R."/>
            <person name="Blom J."/>
            <person name="Linke B."/>
            <person name="Goesmann A."/>
            <person name="Grabherr R."/>
            <person name="Schwab H."/>
            <person name="Puhler A."/>
            <person name="Schluter A."/>
        </authorList>
    </citation>
    <scope>NUCLEOTIDE SEQUENCE [LARGE SCALE GENOMIC DNA]</scope>
    <source>
        <strain evidence="1 2">CD034</strain>
    </source>
</reference>
<dbReference type="RefSeq" id="WP_014939779.1">
    <property type="nucleotide sequence ID" value="NC_018610.1"/>
</dbReference>